<name>A0ABT1YGT9_9BACL</name>
<dbReference type="Gene3D" id="3.40.50.2000">
    <property type="entry name" value="Glycogen Phosphorylase B"/>
    <property type="match status" value="2"/>
</dbReference>
<evidence type="ECO:0000259" key="2">
    <source>
        <dbReference type="Pfam" id="PF13439"/>
    </source>
</evidence>
<feature type="domain" description="Glycosyltransferase subfamily 4-like N-terminal" evidence="2">
    <location>
        <begin position="21"/>
        <end position="205"/>
    </location>
</feature>
<dbReference type="PANTHER" id="PTHR45947">
    <property type="entry name" value="SULFOQUINOVOSYL TRANSFERASE SQD2"/>
    <property type="match status" value="1"/>
</dbReference>
<feature type="domain" description="Glycosyl transferase family 1" evidence="1">
    <location>
        <begin position="219"/>
        <end position="385"/>
    </location>
</feature>
<organism evidence="3 4">
    <name type="scientific">Paenibacillus radicis</name>
    <name type="common">ex Xue et al. 2023</name>
    <dbReference type="NCBI Taxonomy" id="2972489"/>
    <lineage>
        <taxon>Bacteria</taxon>
        <taxon>Bacillati</taxon>
        <taxon>Bacillota</taxon>
        <taxon>Bacilli</taxon>
        <taxon>Bacillales</taxon>
        <taxon>Paenibacillaceae</taxon>
        <taxon>Paenibacillus</taxon>
    </lineage>
</organism>
<protein>
    <submittedName>
        <fullName evidence="3">Glycosyltransferase family 4 protein</fullName>
    </submittedName>
</protein>
<dbReference type="Proteomes" id="UP001300012">
    <property type="component" value="Unassembled WGS sequence"/>
</dbReference>
<evidence type="ECO:0000259" key="1">
    <source>
        <dbReference type="Pfam" id="PF00534"/>
    </source>
</evidence>
<dbReference type="CDD" id="cd03794">
    <property type="entry name" value="GT4_WbuB-like"/>
    <property type="match status" value="1"/>
</dbReference>
<reference evidence="3 4" key="1">
    <citation type="submission" date="2022-08" db="EMBL/GenBank/DDBJ databases">
        <title>Paenibacillus endoradicis sp. nov., Paenibacillus radicibacter sp. nov and Paenibacillus pararadicis sp. nov., three cold-adapted plant growth-promoting bacteria isolated from root of Larix gmelinii in Great Khingan.</title>
        <authorList>
            <person name="Xue H."/>
        </authorList>
    </citation>
    <scope>NUCLEOTIDE SEQUENCE [LARGE SCALE GENOMIC DNA]</scope>
    <source>
        <strain evidence="3 4">N5-1-1-5</strain>
    </source>
</reference>
<dbReference type="Pfam" id="PF00534">
    <property type="entry name" value="Glycos_transf_1"/>
    <property type="match status" value="1"/>
</dbReference>
<sequence>MKIAVICHYFYPEIGAPSARLFEMAKRWVDHGHEVSVITCFPNHPTGRIPSEYRGKSFMVEIVEGIKIYRNYVYATPNEGFVKKTLGHLSFMVSSVVLSMFRIEKPDIVIVSSPTLFSVVSGYLYSVFKKTPYIFEVRDLWPDAIVKLGILKSRGIIRVLESLEMFLYHRSKKVVVVTRAFKDQIAMRGIPESKIDIVTNGVDMEIFNKRLNLKDASLRKEFGWGNKKIFLYVGAHGISQGLSTLIHVAKRIENVKDFLIVFVGEGSEKKKLQLMADELALSNIQFISSQPKERIPAFYAEAELSFVPLRNLQMFKSYIPSKMFEILGSGCPIIASLSGEAEEILRNSKGAIIVEPENVDEIVDATLAILEDPMLRENLSENGYNFVKEYYSREALAQKYLTIIEDLHGGVI</sequence>
<dbReference type="InterPro" id="IPR028098">
    <property type="entry name" value="Glyco_trans_4-like_N"/>
</dbReference>
<gene>
    <name evidence="3" type="ORF">NV381_14510</name>
</gene>
<proteinExistence type="predicted"/>
<dbReference type="Pfam" id="PF13439">
    <property type="entry name" value="Glyco_transf_4"/>
    <property type="match status" value="1"/>
</dbReference>
<dbReference type="InterPro" id="IPR001296">
    <property type="entry name" value="Glyco_trans_1"/>
</dbReference>
<evidence type="ECO:0000313" key="3">
    <source>
        <dbReference type="EMBL" id="MCR8632416.1"/>
    </source>
</evidence>
<comment type="caution">
    <text evidence="3">The sequence shown here is derived from an EMBL/GenBank/DDBJ whole genome shotgun (WGS) entry which is preliminary data.</text>
</comment>
<dbReference type="InterPro" id="IPR050194">
    <property type="entry name" value="Glycosyltransferase_grp1"/>
</dbReference>
<evidence type="ECO:0000313" key="4">
    <source>
        <dbReference type="Proteomes" id="UP001300012"/>
    </source>
</evidence>
<accession>A0ABT1YGT9</accession>
<dbReference type="EMBL" id="JANQBD010000009">
    <property type="protein sequence ID" value="MCR8632416.1"/>
    <property type="molecule type" value="Genomic_DNA"/>
</dbReference>
<dbReference type="SUPFAM" id="SSF53756">
    <property type="entry name" value="UDP-Glycosyltransferase/glycogen phosphorylase"/>
    <property type="match status" value="1"/>
</dbReference>
<dbReference type="RefSeq" id="WP_258214000.1">
    <property type="nucleotide sequence ID" value="NZ_JANQBD010000009.1"/>
</dbReference>
<dbReference type="PANTHER" id="PTHR45947:SF3">
    <property type="entry name" value="SULFOQUINOVOSYL TRANSFERASE SQD2"/>
    <property type="match status" value="1"/>
</dbReference>
<keyword evidence="4" id="KW-1185">Reference proteome</keyword>